<dbReference type="GO" id="GO:0003700">
    <property type="term" value="F:DNA-binding transcription factor activity"/>
    <property type="evidence" value="ECO:0007669"/>
    <property type="project" value="InterPro"/>
</dbReference>
<evidence type="ECO:0000313" key="6">
    <source>
        <dbReference type="Proteomes" id="UP000199093"/>
    </source>
</evidence>
<keyword evidence="3" id="KW-0804">Transcription</keyword>
<evidence type="ECO:0000256" key="2">
    <source>
        <dbReference type="ARBA" id="ARBA00023125"/>
    </source>
</evidence>
<dbReference type="Gene3D" id="1.10.10.60">
    <property type="entry name" value="Homeodomain-like"/>
    <property type="match status" value="1"/>
</dbReference>
<dbReference type="SMART" id="SM00342">
    <property type="entry name" value="HTH_ARAC"/>
    <property type="match status" value="1"/>
</dbReference>
<dbReference type="OrthoDB" id="9793400at2"/>
<dbReference type="AlphaFoldDB" id="A0A1G8QRY9"/>
<evidence type="ECO:0000256" key="1">
    <source>
        <dbReference type="ARBA" id="ARBA00023015"/>
    </source>
</evidence>
<sequence>MGFHPHMYASVRGFDLVDPLCNLVFDQMTVDLWRVVAQEGARGRYVSMHPRIVLLLQGATLCLRQKDGPERRAAACFIPAGVELWGRVEAPGEMAHVDIHLDRRALRGLSDRAVALPEPILLPDLGPLAPLADLLARECRDPHRDPGHVERLAQLILLELLHHAAPRAPDPAPERQGWVAGVEAHVLNHLREKLSVDRLAQVAGMSRTSFNRRFREVLGKAPYQWVLEMRCAQAQRLMTKGLSLAEVADLCGFSDQAHFNRVFKSVTGQTPNLWMIGPEAGARGSNIQDSIS</sequence>
<dbReference type="GO" id="GO:0043565">
    <property type="term" value="F:sequence-specific DNA binding"/>
    <property type="evidence" value="ECO:0007669"/>
    <property type="project" value="InterPro"/>
</dbReference>
<dbReference type="STRING" id="555512.SAMN04487993_101724"/>
<dbReference type="Proteomes" id="UP000199093">
    <property type="component" value="Unassembled WGS sequence"/>
</dbReference>
<dbReference type="PROSITE" id="PS01124">
    <property type="entry name" value="HTH_ARAC_FAMILY_2"/>
    <property type="match status" value="1"/>
</dbReference>
<gene>
    <name evidence="5" type="ORF">SAMN04487993_101724</name>
</gene>
<dbReference type="PANTHER" id="PTHR46796">
    <property type="entry name" value="HTH-TYPE TRANSCRIPTIONAL ACTIVATOR RHAS-RELATED"/>
    <property type="match status" value="1"/>
</dbReference>
<keyword evidence="2 5" id="KW-0238">DNA-binding</keyword>
<evidence type="ECO:0000313" key="5">
    <source>
        <dbReference type="EMBL" id="SDJ07466.1"/>
    </source>
</evidence>
<dbReference type="InterPro" id="IPR018060">
    <property type="entry name" value="HTH_AraC"/>
</dbReference>
<dbReference type="SUPFAM" id="SSF46689">
    <property type="entry name" value="Homeodomain-like"/>
    <property type="match status" value="2"/>
</dbReference>
<dbReference type="PANTHER" id="PTHR46796:SF6">
    <property type="entry name" value="ARAC SUBFAMILY"/>
    <property type="match status" value="1"/>
</dbReference>
<dbReference type="EMBL" id="FNEJ01000017">
    <property type="protein sequence ID" value="SDJ07466.1"/>
    <property type="molecule type" value="Genomic_DNA"/>
</dbReference>
<accession>A0A1G8QRY9</accession>
<evidence type="ECO:0000259" key="4">
    <source>
        <dbReference type="PROSITE" id="PS01124"/>
    </source>
</evidence>
<proteinExistence type="predicted"/>
<dbReference type="InterPro" id="IPR009057">
    <property type="entry name" value="Homeodomain-like_sf"/>
</dbReference>
<protein>
    <submittedName>
        <fullName evidence="5">AraC-type DNA-binding protein</fullName>
    </submittedName>
</protein>
<dbReference type="InterPro" id="IPR050204">
    <property type="entry name" value="AraC_XylS_family_regulators"/>
</dbReference>
<organism evidence="5 6">
    <name type="scientific">Salipiger marinus</name>
    <dbReference type="NCBI Taxonomy" id="555512"/>
    <lineage>
        <taxon>Bacteria</taxon>
        <taxon>Pseudomonadati</taxon>
        <taxon>Pseudomonadota</taxon>
        <taxon>Alphaproteobacteria</taxon>
        <taxon>Rhodobacterales</taxon>
        <taxon>Roseobacteraceae</taxon>
        <taxon>Salipiger</taxon>
    </lineage>
</organism>
<evidence type="ECO:0000256" key="3">
    <source>
        <dbReference type="ARBA" id="ARBA00023163"/>
    </source>
</evidence>
<dbReference type="Pfam" id="PF12833">
    <property type="entry name" value="HTH_18"/>
    <property type="match status" value="1"/>
</dbReference>
<keyword evidence="1" id="KW-0805">Transcription regulation</keyword>
<name>A0A1G8QRY9_9RHOB</name>
<keyword evidence="6" id="KW-1185">Reference proteome</keyword>
<reference evidence="5 6" key="1">
    <citation type="submission" date="2016-10" db="EMBL/GenBank/DDBJ databases">
        <authorList>
            <person name="de Groot N.N."/>
        </authorList>
    </citation>
    <scope>NUCLEOTIDE SEQUENCE [LARGE SCALE GENOMIC DNA]</scope>
    <source>
        <strain evidence="5 6">DSM 26424</strain>
    </source>
</reference>
<feature type="domain" description="HTH araC/xylS-type" evidence="4">
    <location>
        <begin position="180"/>
        <end position="277"/>
    </location>
</feature>
<dbReference type="RefSeq" id="WP_089849521.1">
    <property type="nucleotide sequence ID" value="NZ_FNEJ01000017.1"/>
</dbReference>